<accession>A0A074YW54</accession>
<dbReference type="GeneID" id="20329919"/>
<feature type="non-terminal residue" evidence="1">
    <location>
        <position position="79"/>
    </location>
</feature>
<sequence length="79" mass="8759">MSSDKVSRVEYVCFPDSTYRDQTIYAGKVKVQAGLPYGLVTLPIPDNSVCTHLTPGCPVMPRKQYSYTYTGMLPPQIPS</sequence>
<dbReference type="RefSeq" id="XP_009177340.1">
    <property type="nucleotide sequence ID" value="XM_009179076.1"/>
</dbReference>
<dbReference type="Gene3D" id="2.60.40.770">
    <property type="match status" value="1"/>
</dbReference>
<name>A0A074YW54_OPIVI</name>
<dbReference type="OrthoDB" id="6489092at2759"/>
<dbReference type="AlphaFoldDB" id="A0A074YW54"/>
<dbReference type="SUPFAM" id="SSF81296">
    <property type="entry name" value="E set domains"/>
    <property type="match status" value="1"/>
</dbReference>
<dbReference type="CTD" id="20329919"/>
<protein>
    <recommendedName>
        <fullName evidence="3">MD-2-related lipid-recognition domain-containing protein</fullName>
    </recommendedName>
</protein>
<gene>
    <name evidence="1" type="ORF">T265_15754</name>
</gene>
<dbReference type="KEGG" id="ovi:T265_15754"/>
<organism evidence="1 2">
    <name type="scientific">Opisthorchis viverrini</name>
    <name type="common">Southeast Asian liver fluke</name>
    <dbReference type="NCBI Taxonomy" id="6198"/>
    <lineage>
        <taxon>Eukaryota</taxon>
        <taxon>Metazoa</taxon>
        <taxon>Spiralia</taxon>
        <taxon>Lophotrochozoa</taxon>
        <taxon>Platyhelminthes</taxon>
        <taxon>Trematoda</taxon>
        <taxon>Digenea</taxon>
        <taxon>Opisthorchiida</taxon>
        <taxon>Opisthorchiata</taxon>
        <taxon>Opisthorchiidae</taxon>
        <taxon>Opisthorchis</taxon>
    </lineage>
</organism>
<dbReference type="InterPro" id="IPR014756">
    <property type="entry name" value="Ig_E-set"/>
</dbReference>
<proteinExistence type="predicted"/>
<dbReference type="EMBL" id="KL597500">
    <property type="protein sequence ID" value="KER18913.1"/>
    <property type="molecule type" value="Genomic_DNA"/>
</dbReference>
<evidence type="ECO:0000313" key="1">
    <source>
        <dbReference type="EMBL" id="KER18913.1"/>
    </source>
</evidence>
<dbReference type="Proteomes" id="UP000054324">
    <property type="component" value="Unassembled WGS sequence"/>
</dbReference>
<evidence type="ECO:0000313" key="2">
    <source>
        <dbReference type="Proteomes" id="UP000054324"/>
    </source>
</evidence>
<evidence type="ECO:0008006" key="3">
    <source>
        <dbReference type="Google" id="ProtNLM"/>
    </source>
</evidence>
<reference evidence="1 2" key="1">
    <citation type="submission" date="2013-11" db="EMBL/GenBank/DDBJ databases">
        <title>Opisthorchis viverrini - life in the bile duct.</title>
        <authorList>
            <person name="Young N.D."/>
            <person name="Nagarajan N."/>
            <person name="Lin S.J."/>
            <person name="Korhonen P.K."/>
            <person name="Jex A.R."/>
            <person name="Hall R.S."/>
            <person name="Safavi-Hemami H."/>
            <person name="Kaewkong W."/>
            <person name="Bertrand D."/>
            <person name="Gao S."/>
            <person name="Seet Q."/>
            <person name="Wongkham S."/>
            <person name="Teh B.T."/>
            <person name="Wongkham C."/>
            <person name="Intapan P.M."/>
            <person name="Maleewong W."/>
            <person name="Yang X."/>
            <person name="Hu M."/>
            <person name="Wang Z."/>
            <person name="Hofmann A."/>
            <person name="Sternberg P.W."/>
            <person name="Tan P."/>
            <person name="Wang J."/>
            <person name="Gasser R.B."/>
        </authorList>
    </citation>
    <scope>NUCLEOTIDE SEQUENCE [LARGE SCALE GENOMIC DNA]</scope>
</reference>
<keyword evidence="2" id="KW-1185">Reference proteome</keyword>
<dbReference type="STRING" id="6198.A0A074YW54"/>